<feature type="transmembrane region" description="Helical" evidence="1">
    <location>
        <begin position="238"/>
        <end position="266"/>
    </location>
</feature>
<accession>A0A381ZBV2</accession>
<feature type="transmembrane region" description="Helical" evidence="1">
    <location>
        <begin position="213"/>
        <end position="232"/>
    </location>
</feature>
<reference evidence="2" key="1">
    <citation type="submission" date="2018-05" db="EMBL/GenBank/DDBJ databases">
        <authorList>
            <person name="Lanie J.A."/>
            <person name="Ng W.-L."/>
            <person name="Kazmierczak K.M."/>
            <person name="Andrzejewski T.M."/>
            <person name="Davidsen T.M."/>
            <person name="Wayne K.J."/>
            <person name="Tettelin H."/>
            <person name="Glass J.I."/>
            <person name="Rusch D."/>
            <person name="Podicherti R."/>
            <person name="Tsui H.-C.T."/>
            <person name="Winkler M.E."/>
        </authorList>
    </citation>
    <scope>NUCLEOTIDE SEQUENCE</scope>
</reference>
<feature type="transmembrane region" description="Helical" evidence="1">
    <location>
        <begin position="6"/>
        <end position="26"/>
    </location>
</feature>
<proteinExistence type="predicted"/>
<evidence type="ECO:0000256" key="1">
    <source>
        <dbReference type="SAM" id="Phobius"/>
    </source>
</evidence>
<keyword evidence="1" id="KW-0812">Transmembrane</keyword>
<feature type="transmembrane region" description="Helical" evidence="1">
    <location>
        <begin position="83"/>
        <end position="105"/>
    </location>
</feature>
<evidence type="ECO:0000313" key="2">
    <source>
        <dbReference type="EMBL" id="SVA86690.1"/>
    </source>
</evidence>
<sequence length="309" mass="35180">MELGKFLSIPSFAAIIAPVLSLLIICQLAPTTPTIYEKIISSNYKEAFIIAGLNGTFLGWIIMASNTGETLSMADLFSFQAGFSASLVTISYSLFLAFLYIGYYDQESNIEPNENCFEKVIIKKSINYRFLIGQFIFWSLIFWTVLDIKGHSSLKIFIINVPAVILILLIFSLTALRTSNLGYIKTFKILFYDQYGDYDIRKISLSIRTAKKLIIGISILLLFMVFVDTINMNLTDTFYIIGSISLSLVYLLYLYQLLILQDVLILQNAILNDRFHEYRYQDQSTSIYVLIAIFIGILSFIGLLNFIKI</sequence>
<dbReference type="EMBL" id="UINC01020702">
    <property type="protein sequence ID" value="SVA86690.1"/>
    <property type="molecule type" value="Genomic_DNA"/>
</dbReference>
<feature type="transmembrane region" description="Helical" evidence="1">
    <location>
        <begin position="47"/>
        <end position="63"/>
    </location>
</feature>
<keyword evidence="1" id="KW-1133">Transmembrane helix</keyword>
<keyword evidence="1" id="KW-0472">Membrane</keyword>
<organism evidence="2">
    <name type="scientific">marine metagenome</name>
    <dbReference type="NCBI Taxonomy" id="408172"/>
    <lineage>
        <taxon>unclassified sequences</taxon>
        <taxon>metagenomes</taxon>
        <taxon>ecological metagenomes</taxon>
    </lineage>
</organism>
<gene>
    <name evidence="2" type="ORF">METZ01_LOCUS139544</name>
</gene>
<protein>
    <submittedName>
        <fullName evidence="2">Uncharacterized protein</fullName>
    </submittedName>
</protein>
<feature type="transmembrane region" description="Helical" evidence="1">
    <location>
        <begin position="126"/>
        <end position="145"/>
    </location>
</feature>
<dbReference type="AlphaFoldDB" id="A0A381ZBV2"/>
<feature type="transmembrane region" description="Helical" evidence="1">
    <location>
        <begin position="157"/>
        <end position="176"/>
    </location>
</feature>
<name>A0A381ZBV2_9ZZZZ</name>
<feature type="transmembrane region" description="Helical" evidence="1">
    <location>
        <begin position="287"/>
        <end position="307"/>
    </location>
</feature>